<dbReference type="GO" id="GO:0051539">
    <property type="term" value="F:4 iron, 4 sulfur cluster binding"/>
    <property type="evidence" value="ECO:0007669"/>
    <property type="project" value="UniProtKB-KW"/>
</dbReference>
<dbReference type="HAMAP" id="MF_03183">
    <property type="entry name" value="Endonuclease_III_Nth"/>
    <property type="match status" value="1"/>
</dbReference>
<dbReference type="GO" id="GO:0046872">
    <property type="term" value="F:metal ion binding"/>
    <property type="evidence" value="ECO:0007669"/>
    <property type="project" value="UniProtKB-KW"/>
</dbReference>
<dbReference type="GO" id="GO:0005634">
    <property type="term" value="C:nucleus"/>
    <property type="evidence" value="ECO:0007669"/>
    <property type="project" value="UniProtKB-SubCell"/>
</dbReference>
<keyword evidence="12 15" id="KW-0539">Nucleus</keyword>
<evidence type="ECO:0000256" key="9">
    <source>
        <dbReference type="ARBA" id="ARBA00023128"/>
    </source>
</evidence>
<evidence type="ECO:0000256" key="14">
    <source>
        <dbReference type="ARBA" id="ARBA00044632"/>
    </source>
</evidence>
<dbReference type="EMBL" id="KV878213">
    <property type="protein sequence ID" value="OJJ33701.1"/>
    <property type="molecule type" value="Genomic_DNA"/>
</dbReference>
<evidence type="ECO:0000259" key="17">
    <source>
        <dbReference type="SMART" id="SM00478"/>
    </source>
</evidence>
<dbReference type="GO" id="GO:0140078">
    <property type="term" value="F:class I DNA-(apurinic or apyrimidinic site) endonuclease activity"/>
    <property type="evidence" value="ECO:0007669"/>
    <property type="project" value="UniProtKB-EC"/>
</dbReference>
<dbReference type="VEuPathDB" id="FungiDB:ASPWEDRAFT_156933"/>
<comment type="catalytic activity">
    <reaction evidence="14 15">
        <text>2'-deoxyribonucleotide-(2'-deoxyribose 5'-phosphate)-2'-deoxyribonucleotide-DNA = a 3'-end 2'-deoxyribonucleotide-(2,3-dehydro-2,3-deoxyribose 5'-phosphate)-DNA + a 5'-end 5'-phospho-2'-deoxyribonucleoside-DNA + H(+)</text>
        <dbReference type="Rhea" id="RHEA:66592"/>
        <dbReference type="Rhea" id="RHEA-COMP:13180"/>
        <dbReference type="Rhea" id="RHEA-COMP:16897"/>
        <dbReference type="Rhea" id="RHEA-COMP:17067"/>
        <dbReference type="ChEBI" id="CHEBI:15378"/>
        <dbReference type="ChEBI" id="CHEBI:136412"/>
        <dbReference type="ChEBI" id="CHEBI:157695"/>
        <dbReference type="ChEBI" id="CHEBI:167181"/>
        <dbReference type="EC" id="4.2.99.18"/>
    </reaction>
</comment>
<evidence type="ECO:0000256" key="15">
    <source>
        <dbReference type="HAMAP-Rule" id="MF_03183"/>
    </source>
</evidence>
<dbReference type="PANTHER" id="PTHR43286">
    <property type="entry name" value="ENDONUCLEASE III-LIKE PROTEIN 1"/>
    <property type="match status" value="1"/>
</dbReference>
<dbReference type="SMART" id="SM00478">
    <property type="entry name" value="ENDO3c"/>
    <property type="match status" value="1"/>
</dbReference>
<evidence type="ECO:0000256" key="13">
    <source>
        <dbReference type="ARBA" id="ARBA00023295"/>
    </source>
</evidence>
<dbReference type="InterPro" id="IPR030841">
    <property type="entry name" value="NTH1"/>
</dbReference>
<dbReference type="PROSITE" id="PS01155">
    <property type="entry name" value="ENDONUCLEASE_III_2"/>
    <property type="match status" value="1"/>
</dbReference>
<name>A0A1L9RFK8_ASPWE</name>
<dbReference type="InterPro" id="IPR000445">
    <property type="entry name" value="HhH_motif"/>
</dbReference>
<keyword evidence="10 15" id="KW-0234">DNA repair</keyword>
<dbReference type="InterPro" id="IPR023170">
    <property type="entry name" value="HhH_base_excis_C"/>
</dbReference>
<dbReference type="AlphaFoldDB" id="A0A1L9RFK8"/>
<evidence type="ECO:0000313" key="18">
    <source>
        <dbReference type="EMBL" id="OJJ33701.1"/>
    </source>
</evidence>
<dbReference type="CDD" id="cd00056">
    <property type="entry name" value="ENDO3c"/>
    <property type="match status" value="1"/>
</dbReference>
<evidence type="ECO:0000256" key="11">
    <source>
        <dbReference type="ARBA" id="ARBA00023239"/>
    </source>
</evidence>
<dbReference type="PANTHER" id="PTHR43286:SF1">
    <property type="entry name" value="ENDONUCLEASE III-LIKE PROTEIN 1"/>
    <property type="match status" value="1"/>
</dbReference>
<dbReference type="Proteomes" id="UP000184383">
    <property type="component" value="Unassembled WGS sequence"/>
</dbReference>
<feature type="compositionally biased region" description="Polar residues" evidence="16">
    <location>
        <begin position="89"/>
        <end position="105"/>
    </location>
</feature>
<keyword evidence="8" id="KW-0411">Iron-sulfur</keyword>
<dbReference type="InterPro" id="IPR011257">
    <property type="entry name" value="DNA_glycosylase"/>
</dbReference>
<evidence type="ECO:0000256" key="8">
    <source>
        <dbReference type="ARBA" id="ARBA00023014"/>
    </source>
</evidence>
<comment type="function">
    <text evidence="15">Bifunctional DNA N-glycosylase with associated apurinic/apyrimidinic (AP) lyase function that catalyzes the first step in base excision repair (BER), the primary repair pathway for the repair of oxidative DNA damage. The DNA N-glycosylase activity releases the damaged DNA base from DNA by cleaving the N-glycosidic bond, leaving an AP site. The AP lyase activity cleaves the phosphodiester bond 3' to the AP site by a beta-elimination. Primarily recognizes and repairs oxidative base damage of pyrimidines.</text>
</comment>
<dbReference type="InterPro" id="IPR004036">
    <property type="entry name" value="Endonuclease-III-like_CS2"/>
</dbReference>
<dbReference type="GO" id="GO:0000703">
    <property type="term" value="F:oxidized pyrimidine nucleobase lesion DNA N-glycosylase activity"/>
    <property type="evidence" value="ECO:0007669"/>
    <property type="project" value="UniProtKB-UniRule"/>
</dbReference>
<keyword evidence="7" id="KW-0408">Iron</keyword>
<evidence type="ECO:0000256" key="2">
    <source>
        <dbReference type="ARBA" id="ARBA00022485"/>
    </source>
</evidence>
<keyword evidence="4 15" id="KW-0227">DNA damage</keyword>
<evidence type="ECO:0000256" key="5">
    <source>
        <dbReference type="ARBA" id="ARBA00022801"/>
    </source>
</evidence>
<feature type="region of interest" description="Disordered" evidence="16">
    <location>
        <begin position="1"/>
        <end position="130"/>
    </location>
</feature>
<dbReference type="GO" id="GO:0003677">
    <property type="term" value="F:DNA binding"/>
    <property type="evidence" value="ECO:0007669"/>
    <property type="project" value="UniProtKB-UniRule"/>
</dbReference>
<accession>A0A1L9RFK8</accession>
<gene>
    <name evidence="15" type="primary">NTH1</name>
    <name evidence="18" type="ORF">ASPWEDRAFT_156933</name>
</gene>
<dbReference type="GO" id="GO:0005739">
    <property type="term" value="C:mitochondrion"/>
    <property type="evidence" value="ECO:0007669"/>
    <property type="project" value="UniProtKB-SubCell"/>
</dbReference>
<keyword evidence="3" id="KW-0479">Metal-binding</keyword>
<dbReference type="EC" id="4.2.99.18" evidence="15"/>
<keyword evidence="9 15" id="KW-0496">Mitochondrion</keyword>
<keyword evidence="5 15" id="KW-0378">Hydrolase</keyword>
<evidence type="ECO:0000256" key="6">
    <source>
        <dbReference type="ARBA" id="ARBA00022946"/>
    </source>
</evidence>
<keyword evidence="19" id="KW-1185">Reference proteome</keyword>
<evidence type="ECO:0000256" key="7">
    <source>
        <dbReference type="ARBA" id="ARBA00023004"/>
    </source>
</evidence>
<evidence type="ECO:0000313" key="19">
    <source>
        <dbReference type="Proteomes" id="UP000184383"/>
    </source>
</evidence>
<dbReference type="SUPFAM" id="SSF48150">
    <property type="entry name" value="DNA-glycosylase"/>
    <property type="match status" value="1"/>
</dbReference>
<dbReference type="GO" id="GO:0006289">
    <property type="term" value="P:nucleotide-excision repair"/>
    <property type="evidence" value="ECO:0007669"/>
    <property type="project" value="TreeGrafter"/>
</dbReference>
<evidence type="ECO:0000256" key="16">
    <source>
        <dbReference type="SAM" id="MobiDB-lite"/>
    </source>
</evidence>
<organism evidence="18 19">
    <name type="scientific">Aspergillus wentii DTO 134E9</name>
    <dbReference type="NCBI Taxonomy" id="1073089"/>
    <lineage>
        <taxon>Eukaryota</taxon>
        <taxon>Fungi</taxon>
        <taxon>Dikarya</taxon>
        <taxon>Ascomycota</taxon>
        <taxon>Pezizomycotina</taxon>
        <taxon>Eurotiomycetes</taxon>
        <taxon>Eurotiomycetidae</taxon>
        <taxon>Eurotiales</taxon>
        <taxon>Aspergillaceae</taxon>
        <taxon>Aspergillus</taxon>
        <taxon>Aspergillus subgen. Cremei</taxon>
    </lineage>
</organism>
<dbReference type="GO" id="GO:0006285">
    <property type="term" value="P:base-excision repair, AP site formation"/>
    <property type="evidence" value="ECO:0007669"/>
    <property type="project" value="UniProtKB-UniRule"/>
</dbReference>
<dbReference type="Gene3D" id="1.10.340.30">
    <property type="entry name" value="Hypothetical protein, domain 2"/>
    <property type="match status" value="1"/>
</dbReference>
<dbReference type="Pfam" id="PF00633">
    <property type="entry name" value="HHH"/>
    <property type="match status" value="1"/>
</dbReference>
<dbReference type="EC" id="3.2.2.-" evidence="15"/>
<dbReference type="STRING" id="1073089.A0A1L9RFK8"/>
<sequence>MRTSRTSKETAKVLQALSPPARRQTRSSANTSVLRSFAFGANSANDVDTKSSLKKSQSDSDDDISSLSSADTVDIEDILEPPSKRRRSNVSAQKTSSRPRPSSTKAPEKTVVKDEPVEAKPSAPKTRRVPARKIKGEDGSVKVEPPSNWETMYSIVKKMREDNPTAPVDTMGCAELYWRGSSPRDKRFQTLIALMMSSQTKDTVTAVAMQRLHTELGDGEAPSPESTVIKKEEDENKDSQSVKPFKDSTLNLENILAVSPERLNELIRTVGFHNNKTKYIKAAAIILRDQYDSDIPSTAQELMKLPGVGPKMAFLCMSAAWGKHEGIGVDVHVHRITNLWGWNKTKAPEETRMALESWLPKDKWHEINKLLVGLGQTVCLPVGRRCGDCDLAGTKLCKKTSDKAITPFRKPRITFLDLPDHVRLRIYQYSGLFRQRCITFFNYEKMRKINSKELDTCALRAGKRESSGFWYSPYVIHCDHPAFPMGVFLASRAIRLDIVPHFFGLNNFAIDICCGADFRLFCTATERGYQYLKSLHIDLRPGDNRYLKIGSGVHRTIMNAWDSFCKIAQTQMPLLRLFSFKCKVKDLEVASRLMCSMESFPILSECSFHLNNYHDEFMQPVIKRAALRLTENLGDRPPFPYMRLPKEVQLMILDQLLTNQGDPYIQFSDWSKGIVSFQHRKRPRQPFHELYPLTCCGTCSPVRSVCFCQTRQTAFSTTCSCFLSPVSYFLVSRGFYEDARRVFFSKNNFVFLEEDPEFMMRIMHYIPTSSFMQIRYLSFKFPLTCRVAARPGHKPEDSALLSWSVLRRFIREHFDLERLSLMIVDLGTKQSFPNATPNRNKYLRKLLKSFADLRGLRDFRVYLADDRIFERDAEKAVLGPERAGRSKLDVMPFIGQKHLSSSD</sequence>
<dbReference type="Pfam" id="PF00730">
    <property type="entry name" value="HhH-GPD"/>
    <property type="match status" value="1"/>
</dbReference>
<proteinExistence type="inferred from homology"/>
<feature type="domain" description="HhH-GPD" evidence="17">
    <location>
        <begin position="196"/>
        <end position="377"/>
    </location>
</feature>
<dbReference type="FunFam" id="1.10.1670.10:FF:000027">
    <property type="entry name" value="Endonuclease III homolog"/>
    <property type="match status" value="1"/>
</dbReference>
<keyword evidence="2" id="KW-0004">4Fe-4S</keyword>
<comment type="subcellular location">
    <subcellularLocation>
        <location evidence="15">Nucleus</location>
    </subcellularLocation>
    <subcellularLocation>
        <location evidence="15">Mitochondrion</location>
    </subcellularLocation>
</comment>
<comment type="similarity">
    <text evidence="1 15">Belongs to the Nth/MutY family.</text>
</comment>
<reference evidence="19" key="1">
    <citation type="journal article" date="2017" name="Genome Biol.">
        <title>Comparative genomics reveals high biological diversity and specific adaptations in the industrially and medically important fungal genus Aspergillus.</title>
        <authorList>
            <person name="de Vries R.P."/>
            <person name="Riley R."/>
            <person name="Wiebenga A."/>
            <person name="Aguilar-Osorio G."/>
            <person name="Amillis S."/>
            <person name="Uchima C.A."/>
            <person name="Anderluh G."/>
            <person name="Asadollahi M."/>
            <person name="Askin M."/>
            <person name="Barry K."/>
            <person name="Battaglia E."/>
            <person name="Bayram O."/>
            <person name="Benocci T."/>
            <person name="Braus-Stromeyer S.A."/>
            <person name="Caldana C."/>
            <person name="Canovas D."/>
            <person name="Cerqueira G.C."/>
            <person name="Chen F."/>
            <person name="Chen W."/>
            <person name="Choi C."/>
            <person name="Clum A."/>
            <person name="Dos Santos R.A."/>
            <person name="Damasio A.R."/>
            <person name="Diallinas G."/>
            <person name="Emri T."/>
            <person name="Fekete E."/>
            <person name="Flipphi M."/>
            <person name="Freyberg S."/>
            <person name="Gallo A."/>
            <person name="Gournas C."/>
            <person name="Habgood R."/>
            <person name="Hainaut M."/>
            <person name="Harispe M.L."/>
            <person name="Henrissat B."/>
            <person name="Hilden K.S."/>
            <person name="Hope R."/>
            <person name="Hossain A."/>
            <person name="Karabika E."/>
            <person name="Karaffa L."/>
            <person name="Karanyi Z."/>
            <person name="Krasevec N."/>
            <person name="Kuo A."/>
            <person name="Kusch H."/>
            <person name="LaButti K."/>
            <person name="Lagendijk E.L."/>
            <person name="Lapidus A."/>
            <person name="Levasseur A."/>
            <person name="Lindquist E."/>
            <person name="Lipzen A."/>
            <person name="Logrieco A.F."/>
            <person name="MacCabe A."/>
            <person name="Maekelae M.R."/>
            <person name="Malavazi I."/>
            <person name="Melin P."/>
            <person name="Meyer V."/>
            <person name="Mielnichuk N."/>
            <person name="Miskei M."/>
            <person name="Molnar A.P."/>
            <person name="Mule G."/>
            <person name="Ngan C.Y."/>
            <person name="Orejas M."/>
            <person name="Orosz E."/>
            <person name="Ouedraogo J.P."/>
            <person name="Overkamp K.M."/>
            <person name="Park H.-S."/>
            <person name="Perrone G."/>
            <person name="Piumi F."/>
            <person name="Punt P.J."/>
            <person name="Ram A.F."/>
            <person name="Ramon A."/>
            <person name="Rauscher S."/>
            <person name="Record E."/>
            <person name="Riano-Pachon D.M."/>
            <person name="Robert V."/>
            <person name="Roehrig J."/>
            <person name="Ruller R."/>
            <person name="Salamov A."/>
            <person name="Salih N.S."/>
            <person name="Samson R.A."/>
            <person name="Sandor E."/>
            <person name="Sanguinetti M."/>
            <person name="Schuetze T."/>
            <person name="Sepcic K."/>
            <person name="Shelest E."/>
            <person name="Sherlock G."/>
            <person name="Sophianopoulou V."/>
            <person name="Squina F.M."/>
            <person name="Sun H."/>
            <person name="Susca A."/>
            <person name="Todd R.B."/>
            <person name="Tsang A."/>
            <person name="Unkles S.E."/>
            <person name="van de Wiele N."/>
            <person name="van Rossen-Uffink D."/>
            <person name="Oliveira J.V."/>
            <person name="Vesth T.C."/>
            <person name="Visser J."/>
            <person name="Yu J.-H."/>
            <person name="Zhou M."/>
            <person name="Andersen M.R."/>
            <person name="Archer D.B."/>
            <person name="Baker S.E."/>
            <person name="Benoit I."/>
            <person name="Brakhage A.A."/>
            <person name="Braus G.H."/>
            <person name="Fischer R."/>
            <person name="Frisvad J.C."/>
            <person name="Goldman G.H."/>
            <person name="Houbraken J."/>
            <person name="Oakley B."/>
            <person name="Pocsi I."/>
            <person name="Scazzocchio C."/>
            <person name="Seiboth B."/>
            <person name="vanKuyk P.A."/>
            <person name="Wortman J."/>
            <person name="Dyer P.S."/>
            <person name="Grigoriev I.V."/>
        </authorList>
    </citation>
    <scope>NUCLEOTIDE SEQUENCE [LARGE SCALE GENOMIC DNA]</scope>
    <source>
        <strain evidence="19">DTO 134E9</strain>
    </source>
</reference>
<feature type="region of interest" description="Disordered" evidence="16">
    <location>
        <begin position="214"/>
        <end position="244"/>
    </location>
</feature>
<evidence type="ECO:0000256" key="3">
    <source>
        <dbReference type="ARBA" id="ARBA00022723"/>
    </source>
</evidence>
<keyword evidence="11 15" id="KW-0456">Lyase</keyword>
<keyword evidence="13 15" id="KW-0326">Glycosidase</keyword>
<evidence type="ECO:0000256" key="4">
    <source>
        <dbReference type="ARBA" id="ARBA00022763"/>
    </source>
</evidence>
<evidence type="ECO:0000256" key="1">
    <source>
        <dbReference type="ARBA" id="ARBA00008343"/>
    </source>
</evidence>
<dbReference type="InterPro" id="IPR003265">
    <property type="entry name" value="HhH-GPD_domain"/>
</dbReference>
<feature type="compositionally biased region" description="Basic and acidic residues" evidence="16">
    <location>
        <begin position="106"/>
        <end position="118"/>
    </location>
</feature>
<comment type="caution">
    <text evidence="15">Lacks conserved residue(s) required for the propagation of feature annotation.</text>
</comment>
<dbReference type="Gene3D" id="1.10.1670.10">
    <property type="entry name" value="Helix-hairpin-Helix base-excision DNA repair enzymes (C-terminal)"/>
    <property type="match status" value="1"/>
</dbReference>
<dbReference type="OrthoDB" id="2099276at2759"/>
<keyword evidence="6" id="KW-0809">Transit peptide</keyword>
<evidence type="ECO:0000256" key="12">
    <source>
        <dbReference type="ARBA" id="ARBA00023242"/>
    </source>
</evidence>
<evidence type="ECO:0000256" key="10">
    <source>
        <dbReference type="ARBA" id="ARBA00023204"/>
    </source>
</evidence>
<feature type="compositionally biased region" description="Basic and acidic residues" evidence="16">
    <location>
        <begin position="228"/>
        <end position="244"/>
    </location>
</feature>
<protein>
    <recommendedName>
        <fullName evidence="15">Endonuclease III homolog</fullName>
        <ecNumber evidence="15">3.2.2.-</ecNumber>
        <ecNumber evidence="15">4.2.99.18</ecNumber>
    </recommendedName>
    <alternativeName>
        <fullName evidence="15">Bifunctional DNA N-glycosylase/DNA-(apurinic or apyrimidinic site) lyase</fullName>
        <shortName evidence="15">DNA glycosylase/AP lyase</shortName>
    </alternativeName>
</protein>
<feature type="compositionally biased region" description="Basic and acidic residues" evidence="16">
    <location>
        <begin position="1"/>
        <end position="11"/>
    </location>
</feature>